<protein>
    <submittedName>
        <fullName evidence="2">Uncharacterized protein</fullName>
    </submittedName>
</protein>
<gene>
    <name evidence="2" type="ORF">PR048_007832</name>
</gene>
<dbReference type="Proteomes" id="UP001159363">
    <property type="component" value="Chromosome 3"/>
</dbReference>
<comment type="caution">
    <text evidence="2">The sequence shown here is derived from an EMBL/GenBank/DDBJ whole genome shotgun (WGS) entry which is preliminary data.</text>
</comment>
<feature type="region of interest" description="Disordered" evidence="1">
    <location>
        <begin position="739"/>
        <end position="759"/>
    </location>
</feature>
<organism evidence="2 3">
    <name type="scientific">Dryococelus australis</name>
    <dbReference type="NCBI Taxonomy" id="614101"/>
    <lineage>
        <taxon>Eukaryota</taxon>
        <taxon>Metazoa</taxon>
        <taxon>Ecdysozoa</taxon>
        <taxon>Arthropoda</taxon>
        <taxon>Hexapoda</taxon>
        <taxon>Insecta</taxon>
        <taxon>Pterygota</taxon>
        <taxon>Neoptera</taxon>
        <taxon>Polyneoptera</taxon>
        <taxon>Phasmatodea</taxon>
        <taxon>Verophasmatodea</taxon>
        <taxon>Anareolatae</taxon>
        <taxon>Phasmatidae</taxon>
        <taxon>Eurycanthinae</taxon>
        <taxon>Dryococelus</taxon>
    </lineage>
</organism>
<dbReference type="EMBL" id="JARBHB010000003">
    <property type="protein sequence ID" value="KAJ8888345.1"/>
    <property type="molecule type" value="Genomic_DNA"/>
</dbReference>
<evidence type="ECO:0000313" key="3">
    <source>
        <dbReference type="Proteomes" id="UP001159363"/>
    </source>
</evidence>
<proteinExistence type="predicted"/>
<feature type="compositionally biased region" description="Polar residues" evidence="1">
    <location>
        <begin position="746"/>
        <end position="759"/>
    </location>
</feature>
<reference evidence="2 3" key="1">
    <citation type="submission" date="2023-02" db="EMBL/GenBank/DDBJ databases">
        <title>LHISI_Scaffold_Assembly.</title>
        <authorList>
            <person name="Stuart O.P."/>
            <person name="Cleave R."/>
            <person name="Magrath M.J.L."/>
            <person name="Mikheyev A.S."/>
        </authorList>
    </citation>
    <scope>NUCLEOTIDE SEQUENCE [LARGE SCALE GENOMIC DNA]</scope>
    <source>
        <strain evidence="2">Daus_M_001</strain>
        <tissue evidence="2">Leg muscle</tissue>
    </source>
</reference>
<evidence type="ECO:0000313" key="2">
    <source>
        <dbReference type="EMBL" id="KAJ8888345.1"/>
    </source>
</evidence>
<keyword evidence="3" id="KW-1185">Reference proteome</keyword>
<accession>A0ABQ9HVD5</accession>
<sequence>MEDIQYLNPLTDDIPLPNVGDTLWIWAKWLDLPGVPEWKGFMNCVTRDEIFEKTKDRLYWLHQGRKWSERTVEHNICSSISRQSARRSSARIILGQVDIKVLERDTVNAAMKDLLTEPPSLDTLNQNRQLIGLATKMENKLEQLKGNGLTATLWIQYFNMVTLMKEYIFAERSGDWNVHLKCVQQMIPFFSCKWSFCICQIMPFISAGYVDALICNVHFSSTEQHTDVAKLTLWLENHPPFPSTQEIMSLETGVVDDSNIDCYNAISVGKIAMTEVVGKHFSDVNLSRRNEALPMACVNGSIKIIYYVSLVDLVLLFKKISVVKQTNEDLRMYLEYELAPFPLALFNEARMRKTKISSLYDLFATWEKDTNFENTCIVVDGGFLYNAKKSVDIHFGEDTGVTTKQDHFLSNDTNKSRLISMLSAKLKDNGIEFLESSGDAATLIVSTATKKCFMSDNVTIVEDVDMLVLLTALALTEREIVLENIKATSLKLHRYNSFTKPVTNIKPDISSLSPTAGAAKQHTFRVYHQVQQWLGKELPPDLWGWKCAQNRPVPTTTEDAVAPEGMLNLIFCRSTVYNTCHGDCLNGIATAINEEDENEDLSLDTIDYMQSCATRRGPTPPVDDAPRKKLPKMTLKQKLRISSRRGLECQWTRIDSSLMTVSLIGWECKLSWAKSSKLSSSVALLSTYLRKVTYRRHDSDALIYEKQQPRVLGCDWFQELHLKSLELCNSRPGCTNDCTGPRSYDPGSNTMSSRTRVPM</sequence>
<name>A0ABQ9HVD5_9NEOP</name>
<evidence type="ECO:0000256" key="1">
    <source>
        <dbReference type="SAM" id="MobiDB-lite"/>
    </source>
</evidence>